<comment type="catalytic activity">
    <reaction evidence="6">
        <text>4-aminobutanoate + 2-oxoglutarate = succinate semialdehyde + L-glutamate</text>
        <dbReference type="Rhea" id="RHEA:23352"/>
        <dbReference type="ChEBI" id="CHEBI:16810"/>
        <dbReference type="ChEBI" id="CHEBI:29985"/>
        <dbReference type="ChEBI" id="CHEBI:57706"/>
        <dbReference type="ChEBI" id="CHEBI:59888"/>
        <dbReference type="EC" id="2.6.1.19"/>
    </reaction>
</comment>
<dbReference type="AlphaFoldDB" id="A0A0L8FMI5"/>
<organism evidence="8">
    <name type="scientific">Octopus bimaculoides</name>
    <name type="common">California two-spotted octopus</name>
    <dbReference type="NCBI Taxonomy" id="37653"/>
    <lineage>
        <taxon>Eukaryota</taxon>
        <taxon>Metazoa</taxon>
        <taxon>Spiralia</taxon>
        <taxon>Lophotrochozoa</taxon>
        <taxon>Mollusca</taxon>
        <taxon>Cephalopoda</taxon>
        <taxon>Coleoidea</taxon>
        <taxon>Octopodiformes</taxon>
        <taxon>Octopoda</taxon>
        <taxon>Incirrata</taxon>
        <taxon>Octopodidae</taxon>
        <taxon>Octopus</taxon>
    </lineage>
</organism>
<evidence type="ECO:0000256" key="3">
    <source>
        <dbReference type="ARBA" id="ARBA00022576"/>
    </source>
</evidence>
<dbReference type="Pfam" id="PF00202">
    <property type="entry name" value="Aminotran_3"/>
    <property type="match status" value="1"/>
</dbReference>
<evidence type="ECO:0000256" key="2">
    <source>
        <dbReference type="ARBA" id="ARBA00008954"/>
    </source>
</evidence>
<dbReference type="InterPro" id="IPR015424">
    <property type="entry name" value="PyrdxlP-dep_Trfase"/>
</dbReference>
<evidence type="ECO:0000256" key="6">
    <source>
        <dbReference type="ARBA" id="ARBA00048021"/>
    </source>
</evidence>
<dbReference type="GO" id="GO:0030170">
    <property type="term" value="F:pyridoxal phosphate binding"/>
    <property type="evidence" value="ECO:0007669"/>
    <property type="project" value="InterPro"/>
</dbReference>
<dbReference type="EMBL" id="KQ428769">
    <property type="protein sequence ID" value="KOF65872.1"/>
    <property type="molecule type" value="Genomic_DNA"/>
</dbReference>
<protein>
    <submittedName>
        <fullName evidence="8">Uncharacterized protein</fullName>
    </submittedName>
</protein>
<dbReference type="SUPFAM" id="SSF53383">
    <property type="entry name" value="PLP-dependent transferases"/>
    <property type="match status" value="1"/>
</dbReference>
<dbReference type="PIRSF" id="PIRSF000521">
    <property type="entry name" value="Transaminase_4ab_Lys_Orn"/>
    <property type="match status" value="1"/>
</dbReference>
<evidence type="ECO:0000313" key="8">
    <source>
        <dbReference type="EMBL" id="KOF65872.1"/>
    </source>
</evidence>
<accession>A0A0L8FMI5</accession>
<dbReference type="InterPro" id="IPR015422">
    <property type="entry name" value="PyrdxlP-dep_Trfase_small"/>
</dbReference>
<dbReference type="InterPro" id="IPR005814">
    <property type="entry name" value="Aminotrans_3"/>
</dbReference>
<evidence type="ECO:0000256" key="7">
    <source>
        <dbReference type="RuleBase" id="RU003560"/>
    </source>
</evidence>
<keyword evidence="5 7" id="KW-0663">Pyridoxal phosphate</keyword>
<dbReference type="Gene3D" id="3.40.640.10">
    <property type="entry name" value="Type I PLP-dependent aspartate aminotransferase-like (Major domain)"/>
    <property type="match status" value="1"/>
</dbReference>
<evidence type="ECO:0000256" key="1">
    <source>
        <dbReference type="ARBA" id="ARBA00001933"/>
    </source>
</evidence>
<comment type="similarity">
    <text evidence="2 7">Belongs to the class-III pyridoxal-phosphate-dependent aminotransferase family.</text>
</comment>
<dbReference type="OrthoDB" id="5419315at2759"/>
<keyword evidence="4" id="KW-0808">Transferase</keyword>
<proteinExistence type="inferred from homology"/>
<dbReference type="STRING" id="37653.A0A0L8FMI5"/>
<evidence type="ECO:0000256" key="5">
    <source>
        <dbReference type="ARBA" id="ARBA00022898"/>
    </source>
</evidence>
<dbReference type="PANTHER" id="PTHR43206:SF1">
    <property type="entry name" value="4-AMINOBUTYRATE AMINOTRANSFERASE, MITOCHONDRIAL"/>
    <property type="match status" value="1"/>
</dbReference>
<gene>
    <name evidence="8" type="ORF">OCBIM_22014131mg</name>
</gene>
<dbReference type="Gene3D" id="3.90.1150.10">
    <property type="entry name" value="Aspartate Aminotransferase, domain 1"/>
    <property type="match status" value="1"/>
</dbReference>
<sequence length="420" mass="46968">MIASIPLGYNHPRLEMVLNEPRNKIHFINRPALGSFPPKDWIHRLRAALLQVAPPGLNAVQTMACGSCSLENSQKLMFMAHQKKVRDGKPPTTEELQSCIKGQHPGSPNNLTLLSFSGSLHGRTMGALNMTHAKWIHKLDFPQLDWPMASFPRLRYPLEEFTRENREEEQRCLEEAEDLIFNYNKAGKTVVGVAVEAIQGEGGDNHASPVFFQGLQDITKKYNIQFLMDEVQTGCGQTGKFWAHEHFNLQEAPDIVTFSKKMLTGGFFYKEHLRPSEPGRIYNTWLGDPAKVILLEEVVKVMKEENLLSVVNDTGKYLLDGLKIIENDYPGVLQNARGIGTYCAVDFPSTEVRDKAIVEIRNKGVNVGGSGESTLRLRPTLLAQRHHVDIFMNVLNEVVQSMASSRNTAPPKATKAAIAN</sequence>
<dbReference type="GO" id="GO:0009450">
    <property type="term" value="P:gamma-aminobutyric acid catabolic process"/>
    <property type="evidence" value="ECO:0007669"/>
    <property type="project" value="TreeGrafter"/>
</dbReference>
<dbReference type="GO" id="GO:0034386">
    <property type="term" value="F:4-aminobutyrate:2-oxoglutarate transaminase activity"/>
    <property type="evidence" value="ECO:0007669"/>
    <property type="project" value="UniProtKB-EC"/>
</dbReference>
<dbReference type="InterPro" id="IPR015421">
    <property type="entry name" value="PyrdxlP-dep_Trfase_major"/>
</dbReference>
<comment type="cofactor">
    <cofactor evidence="1">
        <name>pyridoxal 5'-phosphate</name>
        <dbReference type="ChEBI" id="CHEBI:597326"/>
    </cofactor>
</comment>
<reference evidence="8" key="1">
    <citation type="submission" date="2015-07" db="EMBL/GenBank/DDBJ databases">
        <title>MeaNS - Measles Nucleotide Surveillance Program.</title>
        <authorList>
            <person name="Tran T."/>
            <person name="Druce J."/>
        </authorList>
    </citation>
    <scope>NUCLEOTIDE SEQUENCE</scope>
    <source>
        <strain evidence="8">UCB-OBI-ISO-001</strain>
        <tissue evidence="8">Gonad</tissue>
    </source>
</reference>
<evidence type="ECO:0000256" key="4">
    <source>
        <dbReference type="ARBA" id="ARBA00022679"/>
    </source>
</evidence>
<dbReference type="PANTHER" id="PTHR43206">
    <property type="entry name" value="AMINOTRANSFERASE"/>
    <property type="match status" value="1"/>
</dbReference>
<name>A0A0L8FMI5_OCTBM</name>
<keyword evidence="3" id="KW-0032">Aminotransferase</keyword>
<dbReference type="GO" id="GO:0005739">
    <property type="term" value="C:mitochondrion"/>
    <property type="evidence" value="ECO:0007669"/>
    <property type="project" value="TreeGrafter"/>
</dbReference>
<dbReference type="FunFam" id="3.40.640.10:FF:000073">
    <property type="entry name" value="Probable 4-aminobutyrate aminotransferase"/>
    <property type="match status" value="1"/>
</dbReference>